<dbReference type="HOGENOM" id="CLU_1346843_0_0_7"/>
<dbReference type="EMBL" id="AZHX01001650">
    <property type="protein sequence ID" value="ETX01164.1"/>
    <property type="molecule type" value="Genomic_DNA"/>
</dbReference>
<keyword evidence="2" id="KW-1185">Reference proteome</keyword>
<name>W4LSY3_9BACT</name>
<protein>
    <submittedName>
        <fullName evidence="1">Uncharacterized protein</fullName>
    </submittedName>
</protein>
<accession>W4LSY3</accession>
<comment type="caution">
    <text evidence="1">The sequence shown here is derived from an EMBL/GenBank/DDBJ whole genome shotgun (WGS) entry which is preliminary data.</text>
</comment>
<proteinExistence type="predicted"/>
<evidence type="ECO:0000313" key="1">
    <source>
        <dbReference type="EMBL" id="ETX01164.1"/>
    </source>
</evidence>
<sequence length="190" mass="22274">MSRYYRSIDNFKSKYQPKKENRFNFDEITYETSPAKLSEGCLEFEISSKIPQDELLDRNDFESYFGAIKDVISPDEKQPIASDMENIVHEVVGEEEVKERDYVRLRYRYSFDEVCSNDLIAEEIAKYQQDPSLRELPEIANVNTLAGKLVLLLIEDFFQNEATARMDRLIEANQHVRQSFKQQMQTTSTS</sequence>
<reference evidence="1 2" key="1">
    <citation type="journal article" date="2014" name="Nature">
        <title>An environmental bacterial taxon with a large and distinct metabolic repertoire.</title>
        <authorList>
            <person name="Wilson M.C."/>
            <person name="Mori T."/>
            <person name="Ruckert C."/>
            <person name="Uria A.R."/>
            <person name="Helf M.J."/>
            <person name="Takada K."/>
            <person name="Gernert C."/>
            <person name="Steffens U.A."/>
            <person name="Heycke N."/>
            <person name="Schmitt S."/>
            <person name="Rinke C."/>
            <person name="Helfrich E.J."/>
            <person name="Brachmann A.O."/>
            <person name="Gurgui C."/>
            <person name="Wakimoto T."/>
            <person name="Kracht M."/>
            <person name="Crusemann M."/>
            <person name="Hentschel U."/>
            <person name="Abe I."/>
            <person name="Matsunaga S."/>
            <person name="Kalinowski J."/>
            <person name="Takeyama H."/>
            <person name="Piel J."/>
        </authorList>
    </citation>
    <scope>NUCLEOTIDE SEQUENCE [LARGE SCALE GENOMIC DNA]</scope>
    <source>
        <strain evidence="2">TSY2</strain>
    </source>
</reference>
<evidence type="ECO:0000313" key="2">
    <source>
        <dbReference type="Proteomes" id="UP000019140"/>
    </source>
</evidence>
<gene>
    <name evidence="1" type="ORF">ETSY2_37730</name>
</gene>
<organism evidence="1 2">
    <name type="scientific">Candidatus Entotheonella gemina</name>
    <dbReference type="NCBI Taxonomy" id="1429439"/>
    <lineage>
        <taxon>Bacteria</taxon>
        <taxon>Pseudomonadati</taxon>
        <taxon>Nitrospinota/Tectimicrobiota group</taxon>
        <taxon>Candidatus Tectimicrobiota</taxon>
        <taxon>Candidatus Entotheonellia</taxon>
        <taxon>Candidatus Entotheonellales</taxon>
        <taxon>Candidatus Entotheonellaceae</taxon>
        <taxon>Candidatus Entotheonella</taxon>
    </lineage>
</organism>
<dbReference type="Proteomes" id="UP000019140">
    <property type="component" value="Unassembled WGS sequence"/>
</dbReference>
<dbReference type="AlphaFoldDB" id="W4LSY3"/>